<dbReference type="GO" id="GO:0045892">
    <property type="term" value="P:negative regulation of DNA-templated transcription"/>
    <property type="evidence" value="ECO:0007669"/>
    <property type="project" value="TreeGrafter"/>
</dbReference>
<gene>
    <name evidence="8" type="ORF">RchiOBHm_Chr4g0438171</name>
</gene>
<name>A0A2P6R2G7_ROSCH</name>
<evidence type="ECO:0000256" key="1">
    <source>
        <dbReference type="ARBA" id="ARBA00004123"/>
    </source>
</evidence>
<evidence type="ECO:0000256" key="4">
    <source>
        <dbReference type="RuleBase" id="RU369029"/>
    </source>
</evidence>
<comment type="function">
    <text evidence="4">Acts as a negative regulator of abscisic acid (ABA) response.</text>
</comment>
<dbReference type="InterPro" id="IPR031307">
    <property type="entry name" value="Ninja_fam"/>
</dbReference>
<evidence type="ECO:0000256" key="2">
    <source>
        <dbReference type="ARBA" id="ARBA00006081"/>
    </source>
</evidence>
<feature type="domain" description="Tify" evidence="7">
    <location>
        <begin position="335"/>
        <end position="367"/>
    </location>
</feature>
<sequence>MGEANEGRRRAMENLTFQMDKYPRDLLQRLMCRNDASQSKYEEEDEELELNLGLSLGGRFGVDRSEKSKLVRSSSIAVTMPFCREENDDSAAPAAAKAASYAGLMRASSLPTETEEEWRKRKELQTLRRLAAKRRRSEKQRNSSKEEEERREFEVGPTSGVRANNPAVVQPFWPAVTAARQAVGGGGGGVDPLAKGKNDILGGFQGFGLQPSSQGSVESQGVGSSSGLSEMESKPLQGSSSCGEAKSPISNQDPRSNQGTTLRSLGSLTPEHASRISRAVVENMCKKPNPSENKGRETRTNAMEDMPCVFTKGDGPNGRKIEGILYRYGKGEEVRIMCVCHGTFLSPAEFVKHAGGGDVAHPLRHIVVNPAATAFL</sequence>
<dbReference type="OMA" id="MGRENAN"/>
<dbReference type="Proteomes" id="UP000238479">
    <property type="component" value="Chromosome 4"/>
</dbReference>
<dbReference type="AlphaFoldDB" id="A0A2P6R2G7"/>
<comment type="subcellular location">
    <subcellularLocation>
        <location evidence="1 4">Nucleus</location>
    </subcellularLocation>
</comment>
<dbReference type="InterPro" id="IPR032308">
    <property type="entry name" value="TDBD"/>
</dbReference>
<dbReference type="PANTHER" id="PTHR31413:SF46">
    <property type="entry name" value="NINJA-FAMILY PROTEIN AFP1"/>
    <property type="match status" value="1"/>
</dbReference>
<evidence type="ECO:0000256" key="3">
    <source>
        <dbReference type="ARBA" id="ARBA00023242"/>
    </source>
</evidence>
<reference evidence="8 9" key="1">
    <citation type="journal article" date="2018" name="Nat. Genet.">
        <title>The Rosa genome provides new insights in the design of modern roses.</title>
        <authorList>
            <person name="Bendahmane M."/>
        </authorList>
    </citation>
    <scope>NUCLEOTIDE SEQUENCE [LARGE SCALE GENOMIC DNA]</scope>
    <source>
        <strain evidence="9">cv. Old Blush</strain>
    </source>
</reference>
<feature type="compositionally biased region" description="Basic and acidic residues" evidence="5">
    <location>
        <begin position="139"/>
        <end position="154"/>
    </location>
</feature>
<feature type="compositionally biased region" description="Polar residues" evidence="5">
    <location>
        <begin position="236"/>
        <end position="267"/>
    </location>
</feature>
<dbReference type="Pfam" id="PF16136">
    <property type="entry name" value="NLS_NINJA_AFP"/>
    <property type="match status" value="1"/>
</dbReference>
<feature type="region of interest" description="Disordered" evidence="5">
    <location>
        <begin position="205"/>
        <end position="299"/>
    </location>
</feature>
<dbReference type="InterPro" id="IPR012463">
    <property type="entry name" value="Ninja_motif"/>
</dbReference>
<organism evidence="8 9">
    <name type="scientific">Rosa chinensis</name>
    <name type="common">China rose</name>
    <dbReference type="NCBI Taxonomy" id="74649"/>
    <lineage>
        <taxon>Eukaryota</taxon>
        <taxon>Viridiplantae</taxon>
        <taxon>Streptophyta</taxon>
        <taxon>Embryophyta</taxon>
        <taxon>Tracheophyta</taxon>
        <taxon>Spermatophyta</taxon>
        <taxon>Magnoliopsida</taxon>
        <taxon>eudicotyledons</taxon>
        <taxon>Gunneridae</taxon>
        <taxon>Pentapetalae</taxon>
        <taxon>rosids</taxon>
        <taxon>fabids</taxon>
        <taxon>Rosales</taxon>
        <taxon>Rosaceae</taxon>
        <taxon>Rosoideae</taxon>
        <taxon>Rosoideae incertae sedis</taxon>
        <taxon>Rosa</taxon>
    </lineage>
</organism>
<comment type="similarity">
    <text evidence="2 4">Belongs to the Ninja family.</text>
</comment>
<evidence type="ECO:0000256" key="5">
    <source>
        <dbReference type="SAM" id="MobiDB-lite"/>
    </source>
</evidence>
<dbReference type="InterPro" id="IPR032310">
    <property type="entry name" value="NLS_NINJA_AFP-like"/>
</dbReference>
<dbReference type="Pfam" id="PF07897">
    <property type="entry name" value="EAR"/>
    <property type="match status" value="1"/>
</dbReference>
<dbReference type="Gramene" id="PRQ40632">
    <property type="protein sequence ID" value="PRQ40632"/>
    <property type="gene ID" value="RchiOBHm_Chr4g0438171"/>
</dbReference>
<dbReference type="GO" id="GO:0007165">
    <property type="term" value="P:signal transduction"/>
    <property type="evidence" value="ECO:0007669"/>
    <property type="project" value="InterPro"/>
</dbReference>
<dbReference type="STRING" id="74649.A0A2P6R2G7"/>
<keyword evidence="9" id="KW-1185">Reference proteome</keyword>
<dbReference type="OrthoDB" id="667358at2759"/>
<evidence type="ECO:0000259" key="6">
    <source>
        <dbReference type="Pfam" id="PF07897"/>
    </source>
</evidence>
<dbReference type="EMBL" id="PDCK01000042">
    <property type="protein sequence ID" value="PRQ40632.1"/>
    <property type="molecule type" value="Genomic_DNA"/>
</dbReference>
<accession>A0A2P6R2G7</accession>
<evidence type="ECO:0000259" key="7">
    <source>
        <dbReference type="Pfam" id="PF16135"/>
    </source>
</evidence>
<comment type="caution">
    <text evidence="8">The sequence shown here is derived from an EMBL/GenBank/DDBJ whole genome shotgun (WGS) entry which is preliminary data.</text>
</comment>
<dbReference type="GO" id="GO:0009737">
    <property type="term" value="P:response to abscisic acid"/>
    <property type="evidence" value="ECO:0007669"/>
    <property type="project" value="TreeGrafter"/>
</dbReference>
<evidence type="ECO:0000313" key="9">
    <source>
        <dbReference type="Proteomes" id="UP000238479"/>
    </source>
</evidence>
<protein>
    <recommendedName>
        <fullName evidence="4">Ninja-family protein</fullName>
    </recommendedName>
    <alternativeName>
        <fullName evidence="4">ABI-binding protein</fullName>
    </alternativeName>
</protein>
<evidence type="ECO:0000313" key="8">
    <source>
        <dbReference type="EMBL" id="PRQ40632.1"/>
    </source>
</evidence>
<keyword evidence="3 4" id="KW-0539">Nucleus</keyword>
<feature type="compositionally biased region" description="Low complexity" evidence="5">
    <location>
        <begin position="212"/>
        <end position="230"/>
    </location>
</feature>
<feature type="region of interest" description="Disordered" evidence="5">
    <location>
        <begin position="129"/>
        <end position="162"/>
    </location>
</feature>
<dbReference type="GO" id="GO:0005634">
    <property type="term" value="C:nucleus"/>
    <property type="evidence" value="ECO:0007669"/>
    <property type="project" value="UniProtKB-SubCell"/>
</dbReference>
<proteinExistence type="inferred from homology"/>
<dbReference type="Pfam" id="PF16135">
    <property type="entry name" value="TDBD"/>
    <property type="match status" value="1"/>
</dbReference>
<feature type="domain" description="Ethylene-responsive binding factor-associated repression" evidence="6">
    <location>
        <begin position="43"/>
        <end position="78"/>
    </location>
</feature>
<dbReference type="PANTHER" id="PTHR31413">
    <property type="entry name" value="AFP HOMOLOG 2"/>
    <property type="match status" value="1"/>
</dbReference>